<proteinExistence type="predicted"/>
<dbReference type="SMART" id="SM00966">
    <property type="entry name" value="SpoVT_AbrB"/>
    <property type="match status" value="1"/>
</dbReference>
<dbReference type="GO" id="GO:0003677">
    <property type="term" value="F:DNA binding"/>
    <property type="evidence" value="ECO:0007669"/>
    <property type="project" value="UniProtKB-KW"/>
</dbReference>
<dbReference type="PROSITE" id="PS51740">
    <property type="entry name" value="SPOVT_ABRB"/>
    <property type="match status" value="1"/>
</dbReference>
<comment type="caution">
    <text evidence="3">The sequence shown here is derived from an EMBL/GenBank/DDBJ whole genome shotgun (WGS) entry which is preliminary data.</text>
</comment>
<feature type="domain" description="SpoVT-AbrB" evidence="2">
    <location>
        <begin position="1"/>
        <end position="47"/>
    </location>
</feature>
<evidence type="ECO:0000313" key="3">
    <source>
        <dbReference type="EMBL" id="MBM6703725.1"/>
    </source>
</evidence>
<dbReference type="SUPFAM" id="SSF89447">
    <property type="entry name" value="AbrB/MazE/MraZ-like"/>
    <property type="match status" value="1"/>
</dbReference>
<organism evidence="3 4">
    <name type="scientific">Sutterella massiliensis</name>
    <dbReference type="NCBI Taxonomy" id="1816689"/>
    <lineage>
        <taxon>Bacteria</taxon>
        <taxon>Pseudomonadati</taxon>
        <taxon>Pseudomonadota</taxon>
        <taxon>Betaproteobacteria</taxon>
        <taxon>Burkholderiales</taxon>
        <taxon>Sutterellaceae</taxon>
        <taxon>Sutterella</taxon>
    </lineage>
</organism>
<dbReference type="Pfam" id="PF04014">
    <property type="entry name" value="MazE_antitoxin"/>
    <property type="match status" value="1"/>
</dbReference>
<accession>A0ABS2DQX7</accession>
<evidence type="ECO:0000256" key="1">
    <source>
        <dbReference type="PROSITE-ProRule" id="PRU01076"/>
    </source>
</evidence>
<dbReference type="InterPro" id="IPR037914">
    <property type="entry name" value="SpoVT-AbrB_sf"/>
</dbReference>
<reference evidence="3 4" key="1">
    <citation type="journal article" date="2021" name="Sci. Rep.">
        <title>The distribution of antibiotic resistance genes in chicken gut microbiota commensals.</title>
        <authorList>
            <person name="Juricova H."/>
            <person name="Matiasovicova J."/>
            <person name="Kubasova T."/>
            <person name="Cejkova D."/>
            <person name="Rychlik I."/>
        </authorList>
    </citation>
    <scope>NUCLEOTIDE SEQUENCE [LARGE SCALE GENOMIC DNA]</scope>
    <source>
        <strain evidence="3 4">An829</strain>
    </source>
</reference>
<dbReference type="RefSeq" id="WP_205102200.1">
    <property type="nucleotide sequence ID" value="NZ_JACJJC010000005.1"/>
</dbReference>
<name>A0ABS2DQX7_9BURK</name>
<sequence length="82" mass="8869">MSHRLTIKGQVTIPKEIREFLGLEEGNSCVEFAVEDDGTVTVRKAEATRPRFERRRAAPTRSSYAGVRPATGGVLALLAGGL</sequence>
<dbReference type="Proteomes" id="UP000715095">
    <property type="component" value="Unassembled WGS sequence"/>
</dbReference>
<gene>
    <name evidence="3" type="ORF">H6A60_04380</name>
</gene>
<dbReference type="NCBIfam" id="TIGR01439">
    <property type="entry name" value="lp_hng_hel_AbrB"/>
    <property type="match status" value="1"/>
</dbReference>
<dbReference type="Gene3D" id="2.10.260.10">
    <property type="match status" value="1"/>
</dbReference>
<dbReference type="EMBL" id="JACJJC010000005">
    <property type="protein sequence ID" value="MBM6703725.1"/>
    <property type="molecule type" value="Genomic_DNA"/>
</dbReference>
<keyword evidence="4" id="KW-1185">Reference proteome</keyword>
<protein>
    <submittedName>
        <fullName evidence="3">AbrB/MazE/SpoVT family DNA-binding domain-containing protein</fullName>
    </submittedName>
</protein>
<keyword evidence="1 3" id="KW-0238">DNA-binding</keyword>
<evidence type="ECO:0000313" key="4">
    <source>
        <dbReference type="Proteomes" id="UP000715095"/>
    </source>
</evidence>
<evidence type="ECO:0000259" key="2">
    <source>
        <dbReference type="PROSITE" id="PS51740"/>
    </source>
</evidence>
<dbReference type="InterPro" id="IPR007159">
    <property type="entry name" value="SpoVT-AbrB_dom"/>
</dbReference>